<evidence type="ECO:0000259" key="1">
    <source>
        <dbReference type="Pfam" id="PF25372"/>
    </source>
</evidence>
<dbReference type="InterPro" id="IPR057207">
    <property type="entry name" value="FBXL15_LRR"/>
</dbReference>
<dbReference type="PROSITE" id="PS50096">
    <property type="entry name" value="IQ"/>
    <property type="match status" value="9"/>
</dbReference>
<dbReference type="Gene3D" id="3.80.10.10">
    <property type="entry name" value="Ribonuclease Inhibitor"/>
    <property type="match status" value="4"/>
</dbReference>
<protein>
    <recommendedName>
        <fullName evidence="1">F-box/LRR-repeat protein 15-like leucin rich repeat domain-containing protein</fullName>
    </recommendedName>
</protein>
<feature type="domain" description="F-box/LRR-repeat protein 15-like leucin rich repeat" evidence="1">
    <location>
        <begin position="396"/>
        <end position="522"/>
    </location>
</feature>
<organism evidence="2 3">
    <name type="scientific">Pythium oligandrum</name>
    <name type="common">Mycoparasitic fungus</name>
    <dbReference type="NCBI Taxonomy" id="41045"/>
    <lineage>
        <taxon>Eukaryota</taxon>
        <taxon>Sar</taxon>
        <taxon>Stramenopiles</taxon>
        <taxon>Oomycota</taxon>
        <taxon>Peronosporomycetes</taxon>
        <taxon>Pythiales</taxon>
        <taxon>Pythiaceae</taxon>
        <taxon>Pythium</taxon>
    </lineage>
</organism>
<evidence type="ECO:0000313" key="3">
    <source>
        <dbReference type="Proteomes" id="UP000794436"/>
    </source>
</evidence>
<reference evidence="2" key="1">
    <citation type="submission" date="2019-03" db="EMBL/GenBank/DDBJ databases">
        <title>Long read genome sequence of the mycoparasitic Pythium oligandrum ATCC 38472 isolated from sugarbeet rhizosphere.</title>
        <authorList>
            <person name="Gaulin E."/>
        </authorList>
    </citation>
    <scope>NUCLEOTIDE SEQUENCE</scope>
    <source>
        <strain evidence="2">ATCC 38472_TT</strain>
    </source>
</reference>
<dbReference type="Pfam" id="PF25372">
    <property type="entry name" value="DUF7885"/>
    <property type="match status" value="3"/>
</dbReference>
<dbReference type="Proteomes" id="UP000794436">
    <property type="component" value="Unassembled WGS sequence"/>
</dbReference>
<dbReference type="Pfam" id="PF00612">
    <property type="entry name" value="IQ"/>
    <property type="match status" value="4"/>
</dbReference>
<feature type="domain" description="F-box/LRR-repeat protein 15-like leucin rich repeat" evidence="1">
    <location>
        <begin position="523"/>
        <end position="595"/>
    </location>
</feature>
<dbReference type="Gene3D" id="1.20.5.190">
    <property type="match status" value="4"/>
</dbReference>
<accession>A0A8K1C3B0</accession>
<dbReference type="InterPro" id="IPR006553">
    <property type="entry name" value="Leu-rich_rpt_Cys-con_subtyp"/>
</dbReference>
<name>A0A8K1C3B0_PYTOL</name>
<comment type="caution">
    <text evidence="2">The sequence shown here is derived from an EMBL/GenBank/DDBJ whole genome shotgun (WGS) entry which is preliminary data.</text>
</comment>
<dbReference type="InterPro" id="IPR032675">
    <property type="entry name" value="LRR_dom_sf"/>
</dbReference>
<dbReference type="SMART" id="SM00015">
    <property type="entry name" value="IQ"/>
    <property type="match status" value="11"/>
</dbReference>
<feature type="domain" description="F-box/LRR-repeat protein 15-like leucin rich repeat" evidence="1">
    <location>
        <begin position="108"/>
        <end position="340"/>
    </location>
</feature>
<keyword evidence="3" id="KW-1185">Reference proteome</keyword>
<dbReference type="GO" id="GO:0031146">
    <property type="term" value="P:SCF-dependent proteasomal ubiquitin-dependent protein catabolic process"/>
    <property type="evidence" value="ECO:0007669"/>
    <property type="project" value="TreeGrafter"/>
</dbReference>
<dbReference type="GO" id="GO:0019005">
    <property type="term" value="C:SCF ubiquitin ligase complex"/>
    <property type="evidence" value="ECO:0007669"/>
    <property type="project" value="TreeGrafter"/>
</dbReference>
<dbReference type="OrthoDB" id="423607at2759"/>
<dbReference type="SMART" id="SM00367">
    <property type="entry name" value="LRR_CC"/>
    <property type="match status" value="13"/>
</dbReference>
<dbReference type="InterPro" id="IPR000048">
    <property type="entry name" value="IQ_motif_EF-hand-BS"/>
</dbReference>
<dbReference type="PANTHER" id="PTHR13318">
    <property type="entry name" value="PARTNER OF PAIRED, ISOFORM B-RELATED"/>
    <property type="match status" value="1"/>
</dbReference>
<dbReference type="SUPFAM" id="SSF52047">
    <property type="entry name" value="RNI-like"/>
    <property type="match status" value="2"/>
</dbReference>
<dbReference type="EMBL" id="SPLM01000147">
    <property type="protein sequence ID" value="TMW55704.1"/>
    <property type="molecule type" value="Genomic_DNA"/>
</dbReference>
<proteinExistence type="predicted"/>
<sequence>MWRVADQETAKDARAAQIQRENERYGAARCPIDFSERMTRATRHCTTDCKVLSAPPRELYFQDCIGAVVAETIDLENLPVTNEWMTVIVNETNETVAKREKKGRVAQQVKRLVLAGTLVSDPGFYAVHRLKQLIVLDISRCSSLTDASLNVIRRFLTLLQELNVSECRHFTSTTLSQTWKDCYRLHTLVAKASPAVTDAFLQSIATTTRTKPEYTLRRLDIRRCKSVTSSGISYLASSSLRDMNVTSLCLADCMDVDNMAFFAFESSVVLKHLVTLDLAGLRIDETGISWIAKGCVVIEHLNFARCGTLSDYALSLLSSIACTRLKSLSLKQCTKISDQGIKNLFGEETKKREEITANGGDEDDLPGLPLEVLNLKDCQLIGDFSVTLIGRCCPRLKKINLKELRKVSDTGILRLGKGCPHLESIKLSGRYITDQTFKVFGKICPKLHQLDICERLDLQTPECFLSLTSGATAASLLKLNFCSTNICDAGVSMIAVSCPNLQYINLSKCQRVTDVAVEALAWCCHRLQALIFSGTKAITDRGIIACAMMRLPLLVVDLCGNTNISDGGLQALCTTCQHIQELRLKGCDRLSPKVIRACNASLPFTKTQLSPSLQQRLAVGGGNATAILTPLSHRHIQLLRTLVTQYEKACILQARVRHWKEKEASIRYLARRRMLRQTRAARKIQKCARSFLSWRRHLRKLRLPENTKKVVMMQAHIRGNQSRHRTRVLRFTMTRAAKRIQRGYRPHYAVRMPIRIANIVTIQRIYRGYCGRQRYKRILYEKKCACALRIWHWYRRCVNQRDLQRRSHWLMQKIRSIQDQWRKYCRRRNFTKYLGYFRSHATRIQTIWRGVSTRKYVAQLRIDMTRSAIVIQRVYRGHIGRQFMKKYSQAAHTGARSIQKRWRGYAQRQKYLRQRYLLIKMQRMARYASLVRVFREIVRAAVAKHRKEAAVCIQRHARGMLGRRRALLFRKIRNAKYAQKGQNASQALIRRRFIQKGAAVRIQQWIRRVQARRKMLMMKRWRQYIASRCLQRYLKAWMRRVRVKRKRDEQSLASGTIQRVYRGHLGRVTFKAEKHRQDCLRSAKLIQRVYRGFRARCFYAIEKRDMTRAARMLQRAYRSRQASKFYEISQATAALKAKEKYEKSFLRMLDSKRNPMDELYRRAKLPREKDMLVKLKDKWEANRVIEERAVRKLRREEQQVWKDASETIGNHLNVRTKLYGVTENVYVSHREYVERQERQVNLKSELVDLHKRIAMFKQALRSAVASQRILDGNDVFNLLKAHDLFVEASVSNQDDD</sequence>
<gene>
    <name evidence="2" type="ORF">Poli38472_010586</name>
</gene>
<evidence type="ECO:0000313" key="2">
    <source>
        <dbReference type="EMBL" id="TMW55704.1"/>
    </source>
</evidence>